<name>A0ABU8SJP1_9LACO</name>
<evidence type="ECO:0000256" key="2">
    <source>
        <dbReference type="ARBA" id="ARBA00004752"/>
    </source>
</evidence>
<dbReference type="InterPro" id="IPR037167">
    <property type="entry name" value="Peptidase_S11_C_sf"/>
</dbReference>
<keyword evidence="5 15" id="KW-0121">Carboxypeptidase</keyword>
<dbReference type="EMBL" id="JAWMWH010000001">
    <property type="protein sequence ID" value="MEJ6400132.1"/>
    <property type="molecule type" value="Genomic_DNA"/>
</dbReference>
<dbReference type="Pfam" id="PF00768">
    <property type="entry name" value="Peptidase_S11"/>
    <property type="match status" value="1"/>
</dbReference>
<comment type="caution">
    <text evidence="15">The sequence shown here is derived from an EMBL/GenBank/DDBJ whole genome shotgun (WGS) entry which is preliminary data.</text>
</comment>
<accession>A0ABU8SJP1</accession>
<evidence type="ECO:0000259" key="14">
    <source>
        <dbReference type="SMART" id="SM00936"/>
    </source>
</evidence>
<gene>
    <name evidence="15" type="ORF">R4146_02915</name>
</gene>
<keyword evidence="9" id="KW-0133">Cell shape</keyword>
<reference evidence="15 16" key="1">
    <citation type="submission" date="2023-10" db="EMBL/GenBank/DDBJ databases">
        <title>Nicoliella lavandulae sp. nov. isolated from Lavandula angustifolia flowers.</title>
        <authorList>
            <person name="Alcantara C."/>
            <person name="Zuniga M."/>
            <person name="Landete J.M."/>
            <person name="Monedero V."/>
        </authorList>
    </citation>
    <scope>NUCLEOTIDE SEQUENCE [LARGE SCALE GENOMIC DNA]</scope>
    <source>
        <strain evidence="15 16">Es01</strain>
    </source>
</reference>
<comment type="pathway">
    <text evidence="2">Cell wall biogenesis; peptidoglycan biosynthesis.</text>
</comment>
<evidence type="ECO:0000256" key="13">
    <source>
        <dbReference type="RuleBase" id="RU004016"/>
    </source>
</evidence>
<dbReference type="Gene3D" id="3.40.710.10">
    <property type="entry name" value="DD-peptidase/beta-lactamase superfamily"/>
    <property type="match status" value="1"/>
</dbReference>
<keyword evidence="16" id="KW-1185">Reference proteome</keyword>
<dbReference type="InterPro" id="IPR015956">
    <property type="entry name" value="Peniciliin-bd_prot_C_sf"/>
</dbReference>
<comment type="similarity">
    <text evidence="3 13">Belongs to the peptidase S11 family.</text>
</comment>
<dbReference type="InterPro" id="IPR018044">
    <property type="entry name" value="Peptidase_S11"/>
</dbReference>
<protein>
    <recommendedName>
        <fullName evidence="4">serine-type D-Ala-D-Ala carboxypeptidase</fullName>
        <ecNumber evidence="4">3.4.16.4</ecNumber>
    </recommendedName>
</protein>
<dbReference type="SMART" id="SM00936">
    <property type="entry name" value="PBP5_C"/>
    <property type="match status" value="1"/>
</dbReference>
<dbReference type="InterPro" id="IPR001967">
    <property type="entry name" value="Peptidase_S11_N"/>
</dbReference>
<evidence type="ECO:0000256" key="4">
    <source>
        <dbReference type="ARBA" id="ARBA00012448"/>
    </source>
</evidence>
<evidence type="ECO:0000256" key="3">
    <source>
        <dbReference type="ARBA" id="ARBA00007164"/>
    </source>
</evidence>
<evidence type="ECO:0000256" key="6">
    <source>
        <dbReference type="ARBA" id="ARBA00022670"/>
    </source>
</evidence>
<evidence type="ECO:0000256" key="5">
    <source>
        <dbReference type="ARBA" id="ARBA00022645"/>
    </source>
</evidence>
<evidence type="ECO:0000313" key="15">
    <source>
        <dbReference type="EMBL" id="MEJ6400132.1"/>
    </source>
</evidence>
<sequence>MNFTHRFSKIIVMIGMVLMTLGLPVTASASSVYQNTNQPDIDATVGLAVDASNGQVLYSKNSNRPMPLASMSKLMSLYIVRKAIAEGKIYWDQKVPVNSALHNLSVDTDYANVPLPTGKTYTVRQIYQASFESANAAMMSLANLVGGSTQNFVLMMRKTAKQLGIKDAQLYTACGLTNGEVGKALGMPGVDDNAENKMSAKDMAKIASKFMQQFPDVLKHTSISEYTLGGKTLRNGDYMLPGGTQADPNLPVQGLKTGTSTTCGGSFIGTTNRDGHRIITVVMHASNTEPTDPGRFIQTKKIMNYVYDNYRYVNVAAGAQTAYKNVAVPSGSDTKVAIKTKKAFHYWAPMSASGANVNLVINKQLRDGKGIDAPVKRDQKIGRLVFKDFTNLDGKTLHVSMDTAASVDKANLFVRIWRSIVNLF</sequence>
<evidence type="ECO:0000256" key="7">
    <source>
        <dbReference type="ARBA" id="ARBA00022729"/>
    </source>
</evidence>
<proteinExistence type="inferred from homology"/>
<keyword evidence="6" id="KW-0645">Protease</keyword>
<dbReference type="EC" id="3.4.16.4" evidence="4"/>
<evidence type="ECO:0000256" key="10">
    <source>
        <dbReference type="ARBA" id="ARBA00022984"/>
    </source>
</evidence>
<comment type="catalytic activity">
    <reaction evidence="12">
        <text>Preferential cleavage: (Ac)2-L-Lys-D-Ala-|-D-Ala. Also transpeptidation of peptidyl-alanyl moieties that are N-acyl substituents of D-alanine.</text>
        <dbReference type="EC" id="3.4.16.4"/>
    </reaction>
</comment>
<evidence type="ECO:0000256" key="1">
    <source>
        <dbReference type="ARBA" id="ARBA00003217"/>
    </source>
</evidence>
<evidence type="ECO:0000256" key="11">
    <source>
        <dbReference type="ARBA" id="ARBA00023316"/>
    </source>
</evidence>
<organism evidence="15 16">
    <name type="scientific">Nicoliella lavandulae</name>
    <dbReference type="NCBI Taxonomy" id="3082954"/>
    <lineage>
        <taxon>Bacteria</taxon>
        <taxon>Bacillati</taxon>
        <taxon>Bacillota</taxon>
        <taxon>Bacilli</taxon>
        <taxon>Lactobacillales</taxon>
        <taxon>Lactobacillaceae</taxon>
        <taxon>Nicoliella</taxon>
    </lineage>
</organism>
<keyword evidence="10" id="KW-0573">Peptidoglycan synthesis</keyword>
<dbReference type="PRINTS" id="PR00725">
    <property type="entry name" value="DADACBPTASE1"/>
</dbReference>
<dbReference type="Proteomes" id="UP001370590">
    <property type="component" value="Unassembled WGS sequence"/>
</dbReference>
<keyword evidence="8 15" id="KW-0378">Hydrolase</keyword>
<dbReference type="PANTHER" id="PTHR21581:SF11">
    <property type="entry name" value="D-ALANYL-D-ALANINE CARBOXYPEPTIDASE DACA"/>
    <property type="match status" value="1"/>
</dbReference>
<dbReference type="Gene3D" id="2.60.410.10">
    <property type="entry name" value="D-Ala-D-Ala carboxypeptidase, C-terminal domain"/>
    <property type="match status" value="1"/>
</dbReference>
<evidence type="ECO:0000313" key="16">
    <source>
        <dbReference type="Proteomes" id="UP001370590"/>
    </source>
</evidence>
<keyword evidence="11" id="KW-0961">Cell wall biogenesis/degradation</keyword>
<dbReference type="SUPFAM" id="SSF69189">
    <property type="entry name" value="Penicillin-binding protein associated domain"/>
    <property type="match status" value="1"/>
</dbReference>
<comment type="function">
    <text evidence="1">Removes C-terminal D-alanyl residues from sugar-peptide cell wall precursors.</text>
</comment>
<evidence type="ECO:0000256" key="8">
    <source>
        <dbReference type="ARBA" id="ARBA00022801"/>
    </source>
</evidence>
<feature type="domain" description="Peptidase S11 D-Ala-D-Ala carboxypeptidase A C-terminal" evidence="14">
    <location>
        <begin position="310"/>
        <end position="409"/>
    </location>
</feature>
<dbReference type="PANTHER" id="PTHR21581">
    <property type="entry name" value="D-ALANYL-D-ALANINE CARBOXYPEPTIDASE"/>
    <property type="match status" value="1"/>
</dbReference>
<dbReference type="InterPro" id="IPR012338">
    <property type="entry name" value="Beta-lactam/transpept-like"/>
</dbReference>
<evidence type="ECO:0000256" key="9">
    <source>
        <dbReference type="ARBA" id="ARBA00022960"/>
    </source>
</evidence>
<keyword evidence="7" id="KW-0732">Signal</keyword>
<dbReference type="GO" id="GO:0004180">
    <property type="term" value="F:carboxypeptidase activity"/>
    <property type="evidence" value="ECO:0007669"/>
    <property type="project" value="UniProtKB-KW"/>
</dbReference>
<dbReference type="SUPFAM" id="SSF56601">
    <property type="entry name" value="beta-lactamase/transpeptidase-like"/>
    <property type="match status" value="1"/>
</dbReference>
<evidence type="ECO:0000256" key="12">
    <source>
        <dbReference type="ARBA" id="ARBA00034000"/>
    </source>
</evidence>
<dbReference type="InterPro" id="IPR012907">
    <property type="entry name" value="Peptidase_S11_C"/>
</dbReference>
<dbReference type="RefSeq" id="WP_339959952.1">
    <property type="nucleotide sequence ID" value="NZ_JAWMWH010000001.1"/>
</dbReference>